<dbReference type="InterPro" id="IPR036864">
    <property type="entry name" value="Zn2-C6_fun-type_DNA-bd_sf"/>
</dbReference>
<keyword evidence="1" id="KW-0479">Metal-binding</keyword>
<keyword evidence="2" id="KW-0539">Nucleus</keyword>
<feature type="region of interest" description="Disordered" evidence="3">
    <location>
        <begin position="639"/>
        <end position="675"/>
    </location>
</feature>
<dbReference type="GO" id="GO:0006351">
    <property type="term" value="P:DNA-templated transcription"/>
    <property type="evidence" value="ECO:0007669"/>
    <property type="project" value="InterPro"/>
</dbReference>
<dbReference type="GO" id="GO:0008270">
    <property type="term" value="F:zinc ion binding"/>
    <property type="evidence" value="ECO:0007669"/>
    <property type="project" value="InterPro"/>
</dbReference>
<dbReference type="Pfam" id="PF00172">
    <property type="entry name" value="Zn_clus"/>
    <property type="match status" value="1"/>
</dbReference>
<protein>
    <submittedName>
        <fullName evidence="5">Fungal-specific transcription factor domain-containing protein</fullName>
    </submittedName>
</protein>
<evidence type="ECO:0000259" key="4">
    <source>
        <dbReference type="PROSITE" id="PS50048"/>
    </source>
</evidence>
<dbReference type="InterPro" id="IPR050987">
    <property type="entry name" value="AtrR-like"/>
</dbReference>
<dbReference type="SUPFAM" id="SSF57701">
    <property type="entry name" value="Zn2/Cys6 DNA-binding domain"/>
    <property type="match status" value="1"/>
</dbReference>
<evidence type="ECO:0000313" key="5">
    <source>
        <dbReference type="EMBL" id="TFL06892.1"/>
    </source>
</evidence>
<dbReference type="GO" id="GO:0000981">
    <property type="term" value="F:DNA-binding transcription factor activity, RNA polymerase II-specific"/>
    <property type="evidence" value="ECO:0007669"/>
    <property type="project" value="InterPro"/>
</dbReference>
<dbReference type="PANTHER" id="PTHR46910">
    <property type="entry name" value="TRANSCRIPTION FACTOR PDR1"/>
    <property type="match status" value="1"/>
</dbReference>
<keyword evidence="6" id="KW-1185">Reference proteome</keyword>
<dbReference type="CDD" id="cd12148">
    <property type="entry name" value="fungal_TF_MHR"/>
    <property type="match status" value="1"/>
</dbReference>
<gene>
    <name evidence="5" type="ORF">BDV98DRAFT_556863</name>
</gene>
<dbReference type="CDD" id="cd00067">
    <property type="entry name" value="GAL4"/>
    <property type="match status" value="1"/>
</dbReference>
<evidence type="ECO:0000256" key="3">
    <source>
        <dbReference type="SAM" id="MobiDB-lite"/>
    </source>
</evidence>
<dbReference type="STRING" id="1884261.A0A5C3QYA8"/>
<dbReference type="OrthoDB" id="4456959at2759"/>
<feature type="compositionally biased region" description="Polar residues" evidence="3">
    <location>
        <begin position="1"/>
        <end position="17"/>
    </location>
</feature>
<proteinExistence type="predicted"/>
<dbReference type="Proteomes" id="UP000305067">
    <property type="component" value="Unassembled WGS sequence"/>
</dbReference>
<dbReference type="Pfam" id="PF04082">
    <property type="entry name" value="Fungal_trans"/>
    <property type="match status" value="1"/>
</dbReference>
<dbReference type="PROSITE" id="PS50048">
    <property type="entry name" value="ZN2_CY6_FUNGAL_2"/>
    <property type="match status" value="1"/>
</dbReference>
<dbReference type="EMBL" id="ML178814">
    <property type="protein sequence ID" value="TFL06892.1"/>
    <property type="molecule type" value="Genomic_DNA"/>
</dbReference>
<dbReference type="SMART" id="SM00906">
    <property type="entry name" value="Fungal_trans"/>
    <property type="match status" value="1"/>
</dbReference>
<reference evidence="5 6" key="1">
    <citation type="journal article" date="2019" name="Nat. Ecol. Evol.">
        <title>Megaphylogeny resolves global patterns of mushroom evolution.</title>
        <authorList>
            <person name="Varga T."/>
            <person name="Krizsan K."/>
            <person name="Foldi C."/>
            <person name="Dima B."/>
            <person name="Sanchez-Garcia M."/>
            <person name="Sanchez-Ramirez S."/>
            <person name="Szollosi G.J."/>
            <person name="Szarkandi J.G."/>
            <person name="Papp V."/>
            <person name="Albert L."/>
            <person name="Andreopoulos W."/>
            <person name="Angelini C."/>
            <person name="Antonin V."/>
            <person name="Barry K.W."/>
            <person name="Bougher N.L."/>
            <person name="Buchanan P."/>
            <person name="Buyck B."/>
            <person name="Bense V."/>
            <person name="Catcheside P."/>
            <person name="Chovatia M."/>
            <person name="Cooper J."/>
            <person name="Damon W."/>
            <person name="Desjardin D."/>
            <person name="Finy P."/>
            <person name="Geml J."/>
            <person name="Haridas S."/>
            <person name="Hughes K."/>
            <person name="Justo A."/>
            <person name="Karasinski D."/>
            <person name="Kautmanova I."/>
            <person name="Kiss B."/>
            <person name="Kocsube S."/>
            <person name="Kotiranta H."/>
            <person name="LaButti K.M."/>
            <person name="Lechner B.E."/>
            <person name="Liimatainen K."/>
            <person name="Lipzen A."/>
            <person name="Lukacs Z."/>
            <person name="Mihaltcheva S."/>
            <person name="Morgado L.N."/>
            <person name="Niskanen T."/>
            <person name="Noordeloos M.E."/>
            <person name="Ohm R.A."/>
            <person name="Ortiz-Santana B."/>
            <person name="Ovrebo C."/>
            <person name="Racz N."/>
            <person name="Riley R."/>
            <person name="Savchenko A."/>
            <person name="Shiryaev A."/>
            <person name="Soop K."/>
            <person name="Spirin V."/>
            <person name="Szebenyi C."/>
            <person name="Tomsovsky M."/>
            <person name="Tulloss R.E."/>
            <person name="Uehling J."/>
            <person name="Grigoriev I.V."/>
            <person name="Vagvolgyi C."/>
            <person name="Papp T."/>
            <person name="Martin F.M."/>
            <person name="Miettinen O."/>
            <person name="Hibbett D.S."/>
            <person name="Nagy L.G."/>
        </authorList>
    </citation>
    <scope>NUCLEOTIDE SEQUENCE [LARGE SCALE GENOMIC DNA]</scope>
    <source>
        <strain evidence="5 6">CBS 309.79</strain>
    </source>
</reference>
<dbReference type="AlphaFoldDB" id="A0A5C3QYA8"/>
<dbReference type="InterPro" id="IPR001138">
    <property type="entry name" value="Zn2Cys6_DnaBD"/>
</dbReference>
<evidence type="ECO:0000256" key="1">
    <source>
        <dbReference type="ARBA" id="ARBA00022723"/>
    </source>
</evidence>
<evidence type="ECO:0000313" key="6">
    <source>
        <dbReference type="Proteomes" id="UP000305067"/>
    </source>
</evidence>
<dbReference type="GO" id="GO:0003677">
    <property type="term" value="F:DNA binding"/>
    <property type="evidence" value="ECO:0007669"/>
    <property type="project" value="InterPro"/>
</dbReference>
<accession>A0A5C3QYA8</accession>
<sequence length="792" mass="89686">MSPDTSRAASQVQSTPAKQKKVSSCDACRLKKVRCDVDEAPRDIDCKRCIALKIKCTYSTTRKRKASIATRVQQLEERQRILQTLLKQFLPKADLSGDFNVDEAANLMSPPEAWELEFLHYCRSSAEDWDWVEPDENDPPIDIDTVPASLRGRYHGESSSPDMILKFVLAWKSSQQSTGEKTELAGRYEVRDKNFKSTVFPWEEKLHSPYVQVLDFISFPDHDLVDSLIDLYFDNVNIFMPLLHRPTFHANLEVDLHLRDMSFARVVLLICAVGARFSNDRRVLCDGVQSTLSSGWKWYNQAQSLEERVLAPASLYNIQSCCLSAEFLRGAGATSVFWTMVGIGLRRGQDVGVHRWQTLRQENSAERELWIRAWWCLVIMDRTASAAIGQISSASYGYDFDVGLPTDCDDEFWTHPDPSQDWKQPEGIPSKVSFFISHIKQSAILASALEYQYATAKTRRLYLMNLYQNLDRKLVMELDSAVNKWVDSIPEHLRNPQDRRNSIFHRQSIVLHAELHALQILMHRPFLAGTDKQLALTSIAICTNAARACSRLFDPRSSNVENVVYRVQWPIFSASVVLLLSIWSSKRMRLDESHSKQMRNIDNCIAMLRHSERRWQSSGQLVDMIQSLISASDRSLLPSQSSAGLHSAPNPPDHLRNDDSAFFSHTGHPLPSASGDGRSLHNTQMSAFNLSTDSALSSTWPFNETFGYTSRTTALQTLSQEPFHQTAPQPNLLPYPSYSGNIGLDTDLLLDVLDVDKLDVWTKAPLGLSVEEWKTYMEHVSTSSTTGPLYAP</sequence>
<dbReference type="PROSITE" id="PS00463">
    <property type="entry name" value="ZN2_CY6_FUNGAL_1"/>
    <property type="match status" value="1"/>
</dbReference>
<dbReference type="Gene3D" id="4.10.240.10">
    <property type="entry name" value="Zn(2)-C6 fungal-type DNA-binding domain"/>
    <property type="match status" value="1"/>
</dbReference>
<feature type="region of interest" description="Disordered" evidence="3">
    <location>
        <begin position="1"/>
        <end position="21"/>
    </location>
</feature>
<dbReference type="SMART" id="SM00066">
    <property type="entry name" value="GAL4"/>
    <property type="match status" value="1"/>
</dbReference>
<name>A0A5C3QYA8_9AGAR</name>
<feature type="domain" description="Zn(2)-C6 fungal-type" evidence="4">
    <location>
        <begin position="24"/>
        <end position="58"/>
    </location>
</feature>
<dbReference type="PANTHER" id="PTHR46910:SF38">
    <property type="entry name" value="ZN(2)-C6 FUNGAL-TYPE DOMAIN-CONTAINING PROTEIN"/>
    <property type="match status" value="1"/>
</dbReference>
<evidence type="ECO:0000256" key="2">
    <source>
        <dbReference type="ARBA" id="ARBA00023242"/>
    </source>
</evidence>
<dbReference type="InterPro" id="IPR007219">
    <property type="entry name" value="XnlR_reg_dom"/>
</dbReference>
<organism evidence="5 6">
    <name type="scientific">Pterulicium gracile</name>
    <dbReference type="NCBI Taxonomy" id="1884261"/>
    <lineage>
        <taxon>Eukaryota</taxon>
        <taxon>Fungi</taxon>
        <taxon>Dikarya</taxon>
        <taxon>Basidiomycota</taxon>
        <taxon>Agaricomycotina</taxon>
        <taxon>Agaricomycetes</taxon>
        <taxon>Agaricomycetidae</taxon>
        <taxon>Agaricales</taxon>
        <taxon>Pleurotineae</taxon>
        <taxon>Pterulaceae</taxon>
        <taxon>Pterulicium</taxon>
    </lineage>
</organism>